<evidence type="ECO:0000256" key="1">
    <source>
        <dbReference type="SAM" id="SignalP"/>
    </source>
</evidence>
<organism evidence="2 3">
    <name type="scientific">Cerasicoccus arenae</name>
    <dbReference type="NCBI Taxonomy" id="424488"/>
    <lineage>
        <taxon>Bacteria</taxon>
        <taxon>Pseudomonadati</taxon>
        <taxon>Verrucomicrobiota</taxon>
        <taxon>Opitutia</taxon>
        <taxon>Puniceicoccales</taxon>
        <taxon>Cerasicoccaceae</taxon>
        <taxon>Cerasicoccus</taxon>
    </lineage>
</organism>
<keyword evidence="3" id="KW-1185">Reference proteome</keyword>
<dbReference type="Proteomes" id="UP000642829">
    <property type="component" value="Unassembled WGS sequence"/>
</dbReference>
<evidence type="ECO:0008006" key="4">
    <source>
        <dbReference type="Google" id="ProtNLM"/>
    </source>
</evidence>
<protein>
    <recommendedName>
        <fullName evidence="4">PEP-CTERM sorting domain-containing protein</fullName>
    </recommendedName>
</protein>
<accession>A0A8J3DGJ4</accession>
<dbReference type="EMBL" id="BMXG01000005">
    <property type="protein sequence ID" value="GHB96448.1"/>
    <property type="molecule type" value="Genomic_DNA"/>
</dbReference>
<comment type="caution">
    <text evidence="2">The sequence shown here is derived from an EMBL/GenBank/DDBJ whole genome shotgun (WGS) entry which is preliminary data.</text>
</comment>
<feature type="chain" id="PRO_5035311785" description="PEP-CTERM sorting domain-containing protein" evidence="1">
    <location>
        <begin position="21"/>
        <end position="195"/>
    </location>
</feature>
<reference evidence="2" key="1">
    <citation type="journal article" date="2014" name="Int. J. Syst. Evol. Microbiol.">
        <title>Complete genome sequence of Corynebacterium casei LMG S-19264T (=DSM 44701T), isolated from a smear-ripened cheese.</title>
        <authorList>
            <consortium name="US DOE Joint Genome Institute (JGI-PGF)"/>
            <person name="Walter F."/>
            <person name="Albersmeier A."/>
            <person name="Kalinowski J."/>
            <person name="Ruckert C."/>
        </authorList>
    </citation>
    <scope>NUCLEOTIDE SEQUENCE</scope>
    <source>
        <strain evidence="2">KCTC 12870</strain>
    </source>
</reference>
<evidence type="ECO:0000313" key="2">
    <source>
        <dbReference type="EMBL" id="GHB96448.1"/>
    </source>
</evidence>
<reference evidence="2" key="2">
    <citation type="submission" date="2020-09" db="EMBL/GenBank/DDBJ databases">
        <authorList>
            <person name="Sun Q."/>
            <person name="Kim S."/>
        </authorList>
    </citation>
    <scope>NUCLEOTIDE SEQUENCE</scope>
    <source>
        <strain evidence="2">KCTC 12870</strain>
    </source>
</reference>
<dbReference type="AlphaFoldDB" id="A0A8J3DGJ4"/>
<gene>
    <name evidence="2" type="ORF">GCM10007047_10380</name>
</gene>
<keyword evidence="1" id="KW-0732">Signal</keyword>
<name>A0A8J3DGJ4_9BACT</name>
<feature type="signal peptide" evidence="1">
    <location>
        <begin position="1"/>
        <end position="20"/>
    </location>
</feature>
<evidence type="ECO:0000313" key="3">
    <source>
        <dbReference type="Proteomes" id="UP000642829"/>
    </source>
</evidence>
<proteinExistence type="predicted"/>
<sequence length="195" mass="20395">MIKAPITALLVAAFLPSIQAQNITYDLRRNGLISSGDPIIGGTSGSYTVSGLTITVFDPLVGLSSSVFSVSTDGIGISNDRINPNQSFSISFDQDVQLISALTRINQSPLYIDDVDDNTLVTIVSANSQTAFPADTFLAANVPISLGVLSGESNFAVFSSITVAVIPEPAHATGMIALLLTVGAMALHRRRKQAA</sequence>